<dbReference type="SMART" id="SM00749">
    <property type="entry name" value="BON"/>
    <property type="match status" value="3"/>
</dbReference>
<feature type="domain" description="BON" evidence="2">
    <location>
        <begin position="149"/>
        <end position="217"/>
    </location>
</feature>
<proteinExistence type="predicted"/>
<evidence type="ECO:0000259" key="2">
    <source>
        <dbReference type="PROSITE" id="PS50914"/>
    </source>
</evidence>
<gene>
    <name evidence="3" type="ORF">FRZ67_18360</name>
</gene>
<dbReference type="PANTHER" id="PTHR34606:SF4">
    <property type="entry name" value="OUTER MEMBRANE LIPOPROTEIN DOLP"/>
    <property type="match status" value="1"/>
</dbReference>
<dbReference type="Gene3D" id="3.30.1340.30">
    <property type="match status" value="3"/>
</dbReference>
<feature type="domain" description="BON" evidence="2">
    <location>
        <begin position="3"/>
        <end position="71"/>
    </location>
</feature>
<dbReference type="PANTHER" id="PTHR34606">
    <property type="entry name" value="BON DOMAIN-CONTAINING PROTEIN"/>
    <property type="match status" value="1"/>
</dbReference>
<accession>A0A5B8VCC2</accession>
<dbReference type="Proteomes" id="UP000321533">
    <property type="component" value="Chromosome"/>
</dbReference>
<dbReference type="InterPro" id="IPR007055">
    <property type="entry name" value="BON_dom"/>
</dbReference>
<dbReference type="InterPro" id="IPR014004">
    <property type="entry name" value="Transpt-assoc_nodulatn_dom_bac"/>
</dbReference>
<name>A0A5B8VCC2_9BACT</name>
<protein>
    <submittedName>
        <fullName evidence="3">BON domain-containing protein</fullName>
    </submittedName>
</protein>
<dbReference type="Pfam" id="PF04972">
    <property type="entry name" value="BON"/>
    <property type="match status" value="3"/>
</dbReference>
<evidence type="ECO:0000313" key="3">
    <source>
        <dbReference type="EMBL" id="QEC69177.1"/>
    </source>
</evidence>
<sequence>MKTDMQIQKDVMEELKWQPFLNATQIGVAVKNGVVTLSGQVDSYSKKLAAEKAAKGIAGVKAIAEGIQIGVSPLDKKTDTEIAEAVLNVLKWHSAVQEEKIKIKVEDGIVRLEGEVEWEYERNNVKTAIENLMGVRSVINLVTIKPKVTASAIEQKINAAFHRSATIDAEKITAEISDGRVTLRGKVRSFAEKEDAEKAAWSAPGVTIVDSKLEIEIPEYSFEEN</sequence>
<dbReference type="KEGG" id="pgin:FRZ67_18360"/>
<organism evidence="3 4">
    <name type="scientific">Panacibacter ginsenosidivorans</name>
    <dbReference type="NCBI Taxonomy" id="1813871"/>
    <lineage>
        <taxon>Bacteria</taxon>
        <taxon>Pseudomonadati</taxon>
        <taxon>Bacteroidota</taxon>
        <taxon>Chitinophagia</taxon>
        <taxon>Chitinophagales</taxon>
        <taxon>Chitinophagaceae</taxon>
        <taxon>Panacibacter</taxon>
    </lineage>
</organism>
<dbReference type="RefSeq" id="WP_147191963.1">
    <property type="nucleotide sequence ID" value="NZ_CP042435.1"/>
</dbReference>
<reference evidence="3 4" key="1">
    <citation type="journal article" date="2016" name="Int. J. Syst. Evol. Microbiol.">
        <title>Panacibacter ginsenosidivorans gen. nov., sp. nov., with ginsenoside converting activity isolated from soil of a ginseng field.</title>
        <authorList>
            <person name="Siddiqi M.Z."/>
            <person name="Muhammad Shafi S."/>
            <person name="Choi K.D."/>
            <person name="Im W.T."/>
        </authorList>
    </citation>
    <scope>NUCLEOTIDE SEQUENCE [LARGE SCALE GENOMIC DNA]</scope>
    <source>
        <strain evidence="3 4">Gsoil1550</strain>
    </source>
</reference>
<dbReference type="CDD" id="cd06464">
    <property type="entry name" value="ACD_sHsps-like"/>
    <property type="match status" value="1"/>
</dbReference>
<dbReference type="OrthoDB" id="870892at2"/>
<dbReference type="PROSITE" id="PS50914">
    <property type="entry name" value="BON"/>
    <property type="match status" value="3"/>
</dbReference>
<dbReference type="InterPro" id="IPR051686">
    <property type="entry name" value="Lipoprotein_DolP"/>
</dbReference>
<evidence type="ECO:0000256" key="1">
    <source>
        <dbReference type="ARBA" id="ARBA00022729"/>
    </source>
</evidence>
<feature type="domain" description="BON" evidence="2">
    <location>
        <begin position="78"/>
        <end position="146"/>
    </location>
</feature>
<dbReference type="AlphaFoldDB" id="A0A5B8VCC2"/>
<evidence type="ECO:0000313" key="4">
    <source>
        <dbReference type="Proteomes" id="UP000321533"/>
    </source>
</evidence>
<keyword evidence="1" id="KW-0732">Signal</keyword>
<keyword evidence="4" id="KW-1185">Reference proteome</keyword>
<dbReference type="EMBL" id="CP042435">
    <property type="protein sequence ID" value="QEC69177.1"/>
    <property type="molecule type" value="Genomic_DNA"/>
</dbReference>